<evidence type="ECO:0000313" key="2">
    <source>
        <dbReference type="EMBL" id="GCB28784.1"/>
    </source>
</evidence>
<protein>
    <submittedName>
        <fullName evidence="2">ABC transporter substrate-binding protein</fullName>
    </submittedName>
</protein>
<dbReference type="InterPro" id="IPR016772">
    <property type="entry name" value="UCP020408"/>
</dbReference>
<dbReference type="Pfam" id="PF10087">
    <property type="entry name" value="DUF2325"/>
    <property type="match status" value="1"/>
</dbReference>
<evidence type="ECO:0000313" key="3">
    <source>
        <dbReference type="Proteomes" id="UP000287361"/>
    </source>
</evidence>
<name>A0A401LBD2_9FIRM</name>
<dbReference type="AlphaFoldDB" id="A0A401LBD2"/>
<comment type="caution">
    <text evidence="2">The sequence shown here is derived from an EMBL/GenBank/DDBJ whole genome shotgun (WGS) entry which is preliminary data.</text>
</comment>
<accession>A0A401LBD2</accession>
<gene>
    <name evidence="2" type="ORF">KGMB03357_04450</name>
</gene>
<dbReference type="OrthoDB" id="5396775at2"/>
<evidence type="ECO:0000256" key="1">
    <source>
        <dbReference type="ARBA" id="ARBA00007189"/>
    </source>
</evidence>
<dbReference type="EMBL" id="BHVZ01000001">
    <property type="protein sequence ID" value="GCB28784.1"/>
    <property type="molecule type" value="Genomic_DNA"/>
</dbReference>
<organism evidence="2 3">
    <name type="scientific">Anaerotignum faecicola</name>
    <dbReference type="NCBI Taxonomy" id="2358141"/>
    <lineage>
        <taxon>Bacteria</taxon>
        <taxon>Bacillati</taxon>
        <taxon>Bacillota</taxon>
        <taxon>Clostridia</taxon>
        <taxon>Lachnospirales</taxon>
        <taxon>Anaerotignaceae</taxon>
        <taxon>Anaerotignum</taxon>
    </lineage>
</organism>
<keyword evidence="3" id="KW-1185">Reference proteome</keyword>
<reference evidence="2 3" key="1">
    <citation type="submission" date="2018-10" db="EMBL/GenBank/DDBJ databases">
        <title>Draft Genome Sequence of Anaerotignum sp. KCTC 15736.</title>
        <authorList>
            <person name="Choi S.H."/>
            <person name="Kim J.S."/>
            <person name="Kang S.W."/>
            <person name="Lee J.S."/>
            <person name="Park S.H."/>
        </authorList>
    </citation>
    <scope>NUCLEOTIDE SEQUENCE [LARGE SCALE GENOMIC DNA]</scope>
    <source>
        <strain evidence="2 3">KCTC 15736</strain>
    </source>
</reference>
<dbReference type="Proteomes" id="UP000287361">
    <property type="component" value="Unassembled WGS sequence"/>
</dbReference>
<comment type="similarity">
    <text evidence="1">Belongs to the UPF0751 family.</text>
</comment>
<sequence>MSVVIVGGHDRMVRQYMDICKKFNCKGKVFTQLPGNFKGQIGQADLIILFTSTVSHIMVNGAVQEAEKNNITIERSHSSSSSALKRILGQYCCA</sequence>
<proteinExistence type="inferred from homology"/>